<evidence type="ECO:0008006" key="3">
    <source>
        <dbReference type="Google" id="ProtNLM"/>
    </source>
</evidence>
<evidence type="ECO:0000313" key="2">
    <source>
        <dbReference type="Proteomes" id="UP000247980"/>
    </source>
</evidence>
<dbReference type="AlphaFoldDB" id="A0A2V5IRC9"/>
<dbReference type="InterPro" id="IPR016181">
    <property type="entry name" value="Acyl_CoA_acyltransferase"/>
</dbReference>
<dbReference type="SUPFAM" id="SSF55729">
    <property type="entry name" value="Acyl-CoA N-acyltransferases (Nat)"/>
    <property type="match status" value="1"/>
</dbReference>
<sequence>MDGSSELAVHAAAWFTGWSALRSYPSRIGDGYFAAQRLDRNGDWEYFSCTPNSAEFAAVAEVVTASSQRAYSVIAPDIHRYVALAHQHRMGMVSTSERLMVCAMETQDNQEPFLGDPELSVVVKKIGGRHSSSACKARFSAAIMHGQTAVASGRVGIYDDYAIFDGLKTSAAYRRRGFGMLMMKTITARALDYPVTTGLVMASAAGQELYYKLGWRSLSPVTVLVPRERLDEMAKL</sequence>
<dbReference type="EMBL" id="QJVC01000004">
    <property type="protein sequence ID" value="PYI39085.1"/>
    <property type="molecule type" value="Genomic_DNA"/>
</dbReference>
<organism evidence="1 2">
    <name type="scientific">Arthrobacter psychrolactophilus</name>
    <dbReference type="NCBI Taxonomy" id="92442"/>
    <lineage>
        <taxon>Bacteria</taxon>
        <taxon>Bacillati</taxon>
        <taxon>Actinomycetota</taxon>
        <taxon>Actinomycetes</taxon>
        <taxon>Micrococcales</taxon>
        <taxon>Micrococcaceae</taxon>
        <taxon>Arthrobacter</taxon>
    </lineage>
</organism>
<evidence type="ECO:0000313" key="1">
    <source>
        <dbReference type="EMBL" id="PYI39085.1"/>
    </source>
</evidence>
<accession>A0A2V5IRC9</accession>
<keyword evidence="2" id="KW-1185">Reference proteome</keyword>
<proteinExistence type="predicted"/>
<comment type="caution">
    <text evidence="1">The sequence shown here is derived from an EMBL/GenBank/DDBJ whole genome shotgun (WGS) entry which is preliminary data.</text>
</comment>
<name>A0A2V5IRC9_9MICC</name>
<dbReference type="Gene3D" id="3.40.630.30">
    <property type="match status" value="1"/>
</dbReference>
<dbReference type="Proteomes" id="UP000247980">
    <property type="component" value="Unassembled WGS sequence"/>
</dbReference>
<gene>
    <name evidence="1" type="ORF">CVS30_07170</name>
</gene>
<reference evidence="1 2" key="1">
    <citation type="submission" date="2018-05" db="EMBL/GenBank/DDBJ databases">
        <title>Genetic diversity of glacier-inhabiting Cryobacterium bacteria in China and description of Cryobacterium mengkeensis sp. nov. and Arthrobacter glacialis sp. nov.</title>
        <authorList>
            <person name="Liu Q."/>
            <person name="Xin Y.-H."/>
        </authorList>
    </citation>
    <scope>NUCLEOTIDE SEQUENCE [LARGE SCALE GENOMIC DNA]</scope>
    <source>
        <strain evidence="1 2">B7</strain>
    </source>
</reference>
<protein>
    <recommendedName>
        <fullName evidence="3">GNAT family N-acetyltransferase</fullName>
    </recommendedName>
</protein>